<proteinExistence type="predicted"/>
<dbReference type="Gene3D" id="1.10.287.100">
    <property type="match status" value="1"/>
</dbReference>
<evidence type="ECO:0000313" key="3">
    <source>
        <dbReference type="Proteomes" id="UP001240150"/>
    </source>
</evidence>
<keyword evidence="3" id="KW-1185">Reference proteome</keyword>
<dbReference type="InterPro" id="IPR036388">
    <property type="entry name" value="WH-like_DNA-bd_sf"/>
</dbReference>
<organism evidence="2 3">
    <name type="scientific">Actinoplanes oblitus</name>
    <dbReference type="NCBI Taxonomy" id="3040509"/>
    <lineage>
        <taxon>Bacteria</taxon>
        <taxon>Bacillati</taxon>
        <taxon>Actinomycetota</taxon>
        <taxon>Actinomycetes</taxon>
        <taxon>Micromonosporales</taxon>
        <taxon>Micromonosporaceae</taxon>
        <taxon>Actinoplanes</taxon>
    </lineage>
</organism>
<dbReference type="PANTHER" id="PTHR39515">
    <property type="entry name" value="CONSERVED PROTEIN"/>
    <property type="match status" value="1"/>
</dbReference>
<dbReference type="EMBL" id="CP126980">
    <property type="protein sequence ID" value="WIM96171.1"/>
    <property type="molecule type" value="Genomic_DNA"/>
</dbReference>
<dbReference type="Gene3D" id="1.10.10.10">
    <property type="entry name" value="Winged helix-like DNA-binding domain superfamily/Winged helix DNA-binding domain"/>
    <property type="match status" value="1"/>
</dbReference>
<feature type="domain" description="HTH marR-type" evidence="1">
    <location>
        <begin position="6"/>
        <end position="143"/>
    </location>
</feature>
<gene>
    <name evidence="2" type="ORF">ACTOB_008338</name>
</gene>
<sequence length="147" mass="15984">MAVSNEPDLPDVAEQLRQAIGRLVRTTRAHADSLPRTHAETMGYLSREGPRTIGELAALRRVSHQSMSRTIGELEKLGFVSRAPNPADARGFVITLTAPGEEALDHDRAARREWVASRIASSLTPDEQRLLAAIPALLDRLSGTAGR</sequence>
<reference evidence="2 3" key="1">
    <citation type="submission" date="2023-06" db="EMBL/GenBank/DDBJ databases">
        <authorList>
            <person name="Yushchuk O."/>
            <person name="Binda E."/>
            <person name="Ruckert-Reed C."/>
            <person name="Fedorenko V."/>
            <person name="Kalinowski J."/>
            <person name="Marinelli F."/>
        </authorList>
    </citation>
    <scope>NUCLEOTIDE SEQUENCE [LARGE SCALE GENOMIC DNA]</scope>
    <source>
        <strain evidence="2 3">NRRL 3884</strain>
    </source>
</reference>
<dbReference type="RefSeq" id="WP_284917465.1">
    <property type="nucleotide sequence ID" value="NZ_CP126980.1"/>
</dbReference>
<protein>
    <submittedName>
        <fullName evidence="2">MarR family transcriptional regulator</fullName>
    </submittedName>
</protein>
<accession>A0ABY8WE97</accession>
<dbReference type="InterPro" id="IPR052526">
    <property type="entry name" value="HTH-type_Bedaq_tolerance"/>
</dbReference>
<dbReference type="SUPFAM" id="SSF46785">
    <property type="entry name" value="Winged helix' DNA-binding domain"/>
    <property type="match status" value="1"/>
</dbReference>
<dbReference type="PRINTS" id="PR00598">
    <property type="entry name" value="HTHMARR"/>
</dbReference>
<dbReference type="Proteomes" id="UP001240150">
    <property type="component" value="Chromosome"/>
</dbReference>
<dbReference type="PROSITE" id="PS50995">
    <property type="entry name" value="HTH_MARR_2"/>
    <property type="match status" value="1"/>
</dbReference>
<name>A0ABY8WE97_9ACTN</name>
<evidence type="ECO:0000313" key="2">
    <source>
        <dbReference type="EMBL" id="WIM96171.1"/>
    </source>
</evidence>
<evidence type="ECO:0000259" key="1">
    <source>
        <dbReference type="PROSITE" id="PS50995"/>
    </source>
</evidence>
<dbReference type="SMART" id="SM00347">
    <property type="entry name" value="HTH_MARR"/>
    <property type="match status" value="1"/>
</dbReference>
<dbReference type="Pfam" id="PF12802">
    <property type="entry name" value="MarR_2"/>
    <property type="match status" value="1"/>
</dbReference>
<dbReference type="InterPro" id="IPR036390">
    <property type="entry name" value="WH_DNA-bd_sf"/>
</dbReference>
<dbReference type="InterPro" id="IPR000835">
    <property type="entry name" value="HTH_MarR-typ"/>
</dbReference>
<dbReference type="PANTHER" id="PTHR39515:SF2">
    <property type="entry name" value="HTH-TYPE TRANSCRIPTIONAL REGULATOR RV0880"/>
    <property type="match status" value="1"/>
</dbReference>